<dbReference type="InterPro" id="IPR050345">
    <property type="entry name" value="Aliph_Amidase/BUP"/>
</dbReference>
<dbReference type="RefSeq" id="WP_013626411.1">
    <property type="nucleotide sequence ID" value="NC_015174.1"/>
</dbReference>
<keyword evidence="1" id="KW-0378">Hydrolase</keyword>
<dbReference type="PANTHER" id="PTHR43674">
    <property type="entry name" value="NITRILASE C965.09-RELATED"/>
    <property type="match status" value="1"/>
</dbReference>
<dbReference type="STRING" id="756272.Plabr_0036"/>
<reference evidence="5" key="1">
    <citation type="submission" date="2011-02" db="EMBL/GenBank/DDBJ databases">
        <title>The complete genome of Planctomyces brasiliensis DSM 5305.</title>
        <authorList>
            <person name="Lucas S."/>
            <person name="Copeland A."/>
            <person name="Lapidus A."/>
            <person name="Bruce D."/>
            <person name="Goodwin L."/>
            <person name="Pitluck S."/>
            <person name="Kyrpides N."/>
            <person name="Mavromatis K."/>
            <person name="Pagani I."/>
            <person name="Ivanova N."/>
            <person name="Ovchinnikova G."/>
            <person name="Lu M."/>
            <person name="Detter J.C."/>
            <person name="Han C."/>
            <person name="Land M."/>
            <person name="Hauser L."/>
            <person name="Markowitz V."/>
            <person name="Cheng J.-F."/>
            <person name="Hugenholtz P."/>
            <person name="Woyke T."/>
            <person name="Wu D."/>
            <person name="Tindall B."/>
            <person name="Pomrenke H.G."/>
            <person name="Brambilla E."/>
            <person name="Klenk H.-P."/>
            <person name="Eisen J.A."/>
        </authorList>
    </citation>
    <scope>NUCLEOTIDE SEQUENCE [LARGE SCALE GENOMIC DNA]</scope>
    <source>
        <strain evidence="5">ATCC 49424 / DSM 5305 / JCM 21570 / NBRC 103401 / IFAM 1448</strain>
    </source>
</reference>
<accession>F0SLI4</accession>
<protein>
    <submittedName>
        <fullName evidence="4">Nitrilase/cyanide hydratase and apolipoprotein N-acyltransferase</fullName>
    </submittedName>
</protein>
<dbReference type="EMBL" id="CP002546">
    <property type="protein sequence ID" value="ADY57667.1"/>
    <property type="molecule type" value="Genomic_DNA"/>
</dbReference>
<evidence type="ECO:0000313" key="5">
    <source>
        <dbReference type="Proteomes" id="UP000006860"/>
    </source>
</evidence>
<evidence type="ECO:0000313" key="4">
    <source>
        <dbReference type="EMBL" id="ADY57667.1"/>
    </source>
</evidence>
<dbReference type="eggNOG" id="COG0388">
    <property type="taxonomic scope" value="Bacteria"/>
</dbReference>
<dbReference type="InterPro" id="IPR036526">
    <property type="entry name" value="C-N_Hydrolase_sf"/>
</dbReference>
<dbReference type="PROSITE" id="PS50263">
    <property type="entry name" value="CN_HYDROLASE"/>
    <property type="match status" value="1"/>
</dbReference>
<dbReference type="KEGG" id="pbs:Plabr_0036"/>
<sequence>MKTALFILVAATAFGLTPITTQADSVALIQYDGDRYFGNKQLNITHLSSMTRQAAAQGAKIVVLPEGAITGYETESQVWANKDKDKVDSSRHYRDVREVAERVPEGPTTQHFLRLARELDIVLFVNLIEERDGRYFNTLAILEPDGRVQTYHKRRLWHTDEFYATPGDQSLVVNTKYGSFGVLICYDAFSNKLYDDYKQQGVENIIVSMHWPTDMLVSSTNWIRSRAKRHGLNIYVADESHSDGTALYRPDGKTVRDLVVPSGPEGDQIVLVSTDNSFEG</sequence>
<evidence type="ECO:0000256" key="1">
    <source>
        <dbReference type="ARBA" id="ARBA00022801"/>
    </source>
</evidence>
<organism evidence="4 5">
    <name type="scientific">Rubinisphaera brasiliensis (strain ATCC 49424 / DSM 5305 / JCM 21570 / IAM 15109 / NBRC 103401 / IFAM 1448)</name>
    <name type="common">Planctomyces brasiliensis</name>
    <dbReference type="NCBI Taxonomy" id="756272"/>
    <lineage>
        <taxon>Bacteria</taxon>
        <taxon>Pseudomonadati</taxon>
        <taxon>Planctomycetota</taxon>
        <taxon>Planctomycetia</taxon>
        <taxon>Planctomycetales</taxon>
        <taxon>Planctomycetaceae</taxon>
        <taxon>Rubinisphaera</taxon>
    </lineage>
</organism>
<dbReference type="Proteomes" id="UP000006860">
    <property type="component" value="Chromosome"/>
</dbReference>
<dbReference type="CDD" id="cd07197">
    <property type="entry name" value="nitrilase"/>
    <property type="match status" value="1"/>
</dbReference>
<dbReference type="Gene3D" id="3.60.110.10">
    <property type="entry name" value="Carbon-nitrogen hydrolase"/>
    <property type="match status" value="1"/>
</dbReference>
<feature type="domain" description="CN hydrolase" evidence="3">
    <location>
        <begin position="24"/>
        <end position="276"/>
    </location>
</feature>
<dbReference type="GO" id="GO:0016811">
    <property type="term" value="F:hydrolase activity, acting on carbon-nitrogen (but not peptide) bonds, in linear amides"/>
    <property type="evidence" value="ECO:0007669"/>
    <property type="project" value="TreeGrafter"/>
</dbReference>
<dbReference type="Pfam" id="PF00795">
    <property type="entry name" value="CN_hydrolase"/>
    <property type="match status" value="1"/>
</dbReference>
<dbReference type="PANTHER" id="PTHR43674:SF16">
    <property type="entry name" value="CARBON-NITROGEN FAMILY, PUTATIVE (AFU_ORTHOLOGUE AFUA_5G02350)-RELATED"/>
    <property type="match status" value="1"/>
</dbReference>
<feature type="signal peptide" evidence="2">
    <location>
        <begin position="1"/>
        <end position="23"/>
    </location>
</feature>
<dbReference type="SUPFAM" id="SSF56317">
    <property type="entry name" value="Carbon-nitrogen hydrolase"/>
    <property type="match status" value="1"/>
</dbReference>
<keyword evidence="5" id="KW-1185">Reference proteome</keyword>
<evidence type="ECO:0000256" key="2">
    <source>
        <dbReference type="SAM" id="SignalP"/>
    </source>
</evidence>
<feature type="chain" id="PRO_5003258675" evidence="2">
    <location>
        <begin position="24"/>
        <end position="280"/>
    </location>
</feature>
<gene>
    <name evidence="4" type="ordered locus">Plabr_0036</name>
</gene>
<dbReference type="HOGENOM" id="CLU_030130_3_8_0"/>
<proteinExistence type="predicted"/>
<dbReference type="InterPro" id="IPR003010">
    <property type="entry name" value="C-N_Hydrolase"/>
</dbReference>
<keyword evidence="2" id="KW-0732">Signal</keyword>
<name>F0SLI4_RUBBR</name>
<dbReference type="AlphaFoldDB" id="F0SLI4"/>
<evidence type="ECO:0000259" key="3">
    <source>
        <dbReference type="PROSITE" id="PS50263"/>
    </source>
</evidence>